<evidence type="ECO:0000313" key="6">
    <source>
        <dbReference type="Proteomes" id="UP001165685"/>
    </source>
</evidence>
<protein>
    <submittedName>
        <fullName evidence="5">BREX-2 system phosphatase PglZ</fullName>
    </submittedName>
</protein>
<dbReference type="Pfam" id="PF08665">
    <property type="entry name" value="PglZ"/>
    <property type="match status" value="1"/>
</dbReference>
<gene>
    <name evidence="5" type="primary">pglZ</name>
    <name evidence="5" type="ORF">O4U47_19095</name>
</gene>
<evidence type="ECO:0000259" key="2">
    <source>
        <dbReference type="Pfam" id="PF25861"/>
    </source>
</evidence>
<evidence type="ECO:0000256" key="1">
    <source>
        <dbReference type="SAM" id="MobiDB-lite"/>
    </source>
</evidence>
<dbReference type="Pfam" id="PF25862">
    <property type="entry name" value="PglZ_1st"/>
    <property type="match status" value="1"/>
</dbReference>
<organism evidence="5 6">
    <name type="scientific">Nocardiopsis suaedae</name>
    <dbReference type="NCBI Taxonomy" id="3018444"/>
    <lineage>
        <taxon>Bacteria</taxon>
        <taxon>Bacillati</taxon>
        <taxon>Actinomycetota</taxon>
        <taxon>Actinomycetes</taxon>
        <taxon>Streptosporangiales</taxon>
        <taxon>Nocardiopsidaceae</taxon>
        <taxon>Nocardiopsis</taxon>
    </lineage>
</organism>
<dbReference type="EMBL" id="JAQFWP010000038">
    <property type="protein sequence ID" value="MDA2806624.1"/>
    <property type="molecule type" value="Genomic_DNA"/>
</dbReference>
<dbReference type="RefSeq" id="WP_270679260.1">
    <property type="nucleotide sequence ID" value="NZ_JAQFWP010000038.1"/>
</dbReference>
<reference evidence="5" key="1">
    <citation type="submission" date="2023-01" db="EMBL/GenBank/DDBJ databases">
        <title>Draft genome sequence of Nocardiopsis sp. LSu2-4 isolated from halophytes.</title>
        <authorList>
            <person name="Duangmal K."/>
            <person name="Chantavorakit T."/>
        </authorList>
    </citation>
    <scope>NUCLEOTIDE SEQUENCE</scope>
    <source>
        <strain evidence="5">LSu2-4</strain>
    </source>
</reference>
<feature type="domain" description="Alkaline phosphatase-like protein PglZ N-terminal" evidence="3">
    <location>
        <begin position="32"/>
        <end position="123"/>
    </location>
</feature>
<name>A0ABT4TPM1_9ACTN</name>
<dbReference type="InterPro" id="IPR058882">
    <property type="entry name" value="PglZ_C"/>
</dbReference>
<proteinExistence type="predicted"/>
<dbReference type="InterPro" id="IPR058881">
    <property type="entry name" value="PglZ_2nd"/>
</dbReference>
<dbReference type="Pfam" id="PF25861">
    <property type="entry name" value="PglZ_2nd"/>
    <property type="match status" value="1"/>
</dbReference>
<dbReference type="InterPro" id="IPR047992">
    <property type="entry name" value="BREX_PglZ"/>
</dbReference>
<comment type="caution">
    <text evidence="5">The sequence shown here is derived from an EMBL/GenBank/DDBJ whole genome shotgun (WGS) entry which is preliminary data.</text>
</comment>
<keyword evidence="6" id="KW-1185">Reference proteome</keyword>
<evidence type="ECO:0000259" key="4">
    <source>
        <dbReference type="Pfam" id="PF25863"/>
    </source>
</evidence>
<evidence type="ECO:0000259" key="3">
    <source>
        <dbReference type="Pfam" id="PF25862"/>
    </source>
</evidence>
<feature type="compositionally biased region" description="Basic and acidic residues" evidence="1">
    <location>
        <begin position="801"/>
        <end position="814"/>
    </location>
</feature>
<sequence length="962" mass="103671">MSPAPGAAVRQVTEDAVKAALRRALVVEQNRAAGGRPPSAARVLAVAAAPVWDGPDTIEIATDGEDPVRARVAPADSVLAVLRELERPQKEGDADYVVVLTPRERAEFGDALLGRFLGEDIARINNWDLVADEVGAKRVDPRLYSSRWIWLADSLNDVRRTHGLRFGSGVIRLDEALGTVAAVRFGRRPDERLDAAGLLEWTRHPEAVQAFTLLGEDERVELRRHLEEEIGAVARCVFRLLDSGQALESLPIGLALAELAGEDASGGKGGKGGRAKGAEDAWVRAEERFFRASKPNTRDLRAYGQACTGALLRLLGAHEDDAATDLIRRTEGILESLGAEEAAKASRVLESGLNARLAALGTAIDAALARGTSLKGVEDAYLHVRDHRRHDPADHRGRAAAAAVRLMRRLASGPLVPGSTEQWVAAHVHQTGWVDQAANVIRLAHAGVHAFDSALANLRERVRDWRADFDRGFAGRIVAWNNGASPTDALTRSENLQAAIAAPLARSTRRAPLIIVLDGMSWDVAVQIGAEISIGGRFAEIAQGDAEKAERTGALSTIPSVTTCSRTSLLSGRLVSGGQAVEESGFKELWASHEFGERKAVLFHQRDLEARPGMLLPAEVQKAIDETEVDGTEIAVGVVINTVDNALDKGREAHTSEWRVGDLGKLGALLDAAARAGRPVVITSDHGHVWDGGESVKTREGEAARFRTGEPEDGELEATGDRVLEGDGRLVVPYDERIRYTNRREGYHGGVSAAEMVIPVLVFVLVADGVPEGWTRLSPAGVEPVWWTQRAAADAAVDSAVDERPERKKARDGGGAKATTGAKRPPVQESALFAAEEVQEAGEARRETLGDKVVASARFQNSRRRVKSAPEPGEIAQIIDALAATGDTRPRLPAVDLVRGLKGKEKLGRPRALRILKMVTKVLNIEMYPVLTLPDGERSAELNLELLRRQFLDLDGGGRARR</sequence>
<accession>A0ABT4TPM1</accession>
<feature type="domain" description="Alkaline phosphatase-like protein PglZ second" evidence="2">
    <location>
        <begin position="194"/>
        <end position="348"/>
    </location>
</feature>
<feature type="region of interest" description="Disordered" evidence="1">
    <location>
        <begin position="796"/>
        <end position="828"/>
    </location>
</feature>
<dbReference type="NCBIfam" id="NF033446">
    <property type="entry name" value="BREX_PglZ_2"/>
    <property type="match status" value="1"/>
</dbReference>
<dbReference type="Proteomes" id="UP001165685">
    <property type="component" value="Unassembled WGS sequence"/>
</dbReference>
<dbReference type="InterPro" id="IPR058880">
    <property type="entry name" value="PglZ_N"/>
</dbReference>
<dbReference type="Pfam" id="PF25863">
    <property type="entry name" value="PglZ_C"/>
    <property type="match status" value="1"/>
</dbReference>
<feature type="domain" description="Alkaline phosphatase-like protein PglZ C-terminal" evidence="4">
    <location>
        <begin position="846"/>
        <end position="951"/>
    </location>
</feature>
<evidence type="ECO:0000313" key="5">
    <source>
        <dbReference type="EMBL" id="MDA2806624.1"/>
    </source>
</evidence>